<keyword evidence="2" id="KW-1133">Transmembrane helix</keyword>
<evidence type="ECO:0000313" key="4">
    <source>
        <dbReference type="Proteomes" id="UP001177023"/>
    </source>
</evidence>
<protein>
    <recommendedName>
        <fullName evidence="5">Seven TM Receptor</fullName>
    </recommendedName>
</protein>
<evidence type="ECO:0000256" key="1">
    <source>
        <dbReference type="SAM" id="MobiDB-lite"/>
    </source>
</evidence>
<keyword evidence="2" id="KW-0472">Membrane</keyword>
<dbReference type="PANTHER" id="PTHR22943:SF248">
    <property type="entry name" value="SEVEN TM RECEPTOR"/>
    <property type="match status" value="1"/>
</dbReference>
<feature type="non-terminal residue" evidence="3">
    <location>
        <position position="1"/>
    </location>
</feature>
<proteinExistence type="predicted"/>
<keyword evidence="2" id="KW-0812">Transmembrane</keyword>
<feature type="region of interest" description="Disordered" evidence="1">
    <location>
        <begin position="212"/>
        <end position="243"/>
    </location>
</feature>
<feature type="transmembrane region" description="Helical" evidence="2">
    <location>
        <begin position="154"/>
        <end position="173"/>
    </location>
</feature>
<name>A0AA36C9L8_9BILA</name>
<keyword evidence="4" id="KW-1185">Reference proteome</keyword>
<evidence type="ECO:0000256" key="2">
    <source>
        <dbReference type="SAM" id="Phobius"/>
    </source>
</evidence>
<feature type="transmembrane region" description="Helical" evidence="2">
    <location>
        <begin position="42"/>
        <end position="59"/>
    </location>
</feature>
<dbReference type="InterPro" id="IPR019428">
    <property type="entry name" value="7TM_GPCR_serpentine_rcpt_Str"/>
</dbReference>
<dbReference type="PANTHER" id="PTHR22943">
    <property type="entry name" value="7-TRANSMEMBRANE DOMAIN RECEPTOR C.ELEGANS"/>
    <property type="match status" value="1"/>
</dbReference>
<dbReference type="InterPro" id="IPR019423">
    <property type="entry name" value="7TM_GPCR_serpentine_rcpt_Srj"/>
</dbReference>
<comment type="caution">
    <text evidence="3">The sequence shown here is derived from an EMBL/GenBank/DDBJ whole genome shotgun (WGS) entry which is preliminary data.</text>
</comment>
<dbReference type="Pfam" id="PF10326">
    <property type="entry name" value="7TM_GPCR_Str"/>
    <property type="match status" value="1"/>
</dbReference>
<gene>
    <name evidence="3" type="ORF">MSPICULIGERA_LOCUS3011</name>
</gene>
<evidence type="ECO:0000313" key="3">
    <source>
        <dbReference type="EMBL" id="CAJ0564329.1"/>
    </source>
</evidence>
<feature type="transmembrane region" description="Helical" evidence="2">
    <location>
        <begin position="106"/>
        <end position="134"/>
    </location>
</feature>
<feature type="compositionally biased region" description="Polar residues" evidence="1">
    <location>
        <begin position="213"/>
        <end position="243"/>
    </location>
</feature>
<reference evidence="3" key="1">
    <citation type="submission" date="2023-06" db="EMBL/GenBank/DDBJ databases">
        <authorList>
            <person name="Delattre M."/>
        </authorList>
    </citation>
    <scope>NUCLEOTIDE SEQUENCE</scope>
    <source>
        <strain evidence="3">AF72</strain>
    </source>
</reference>
<dbReference type="AlphaFoldDB" id="A0AA36C9L8"/>
<evidence type="ECO:0008006" key="5">
    <source>
        <dbReference type="Google" id="ProtNLM"/>
    </source>
</evidence>
<organism evidence="3 4">
    <name type="scientific">Mesorhabditis spiculigera</name>
    <dbReference type="NCBI Taxonomy" id="96644"/>
    <lineage>
        <taxon>Eukaryota</taxon>
        <taxon>Metazoa</taxon>
        <taxon>Ecdysozoa</taxon>
        <taxon>Nematoda</taxon>
        <taxon>Chromadorea</taxon>
        <taxon>Rhabditida</taxon>
        <taxon>Rhabditina</taxon>
        <taxon>Rhabditomorpha</taxon>
        <taxon>Rhabditoidea</taxon>
        <taxon>Rhabditidae</taxon>
        <taxon>Mesorhabditinae</taxon>
        <taxon>Mesorhabditis</taxon>
    </lineage>
</organism>
<accession>A0AA36C9L8</accession>
<feature type="transmembrane region" description="Helical" evidence="2">
    <location>
        <begin position="12"/>
        <end position="30"/>
    </location>
</feature>
<sequence length="257" mass="28672">MLTQEQLRKFHGTECIIAFVLNLVLISLIIRKTSTVIGKYSYLLLGFSVFNLFGVWTINSHLTLGAVQPDVYLDMSRVYFENFGRPLNETSCIGQSFWSATNSSLWIAYFGTLMLIVILSITWSVIIYSGYQIFKLLGIKEAVSQKTRALQKELFKALVVQLLVPLFCNYLPLTCINGSAVFGIPMNIEPMCILVMETIIRFICCRKAPESKVYTSSGGNASTRRQTSSNKVSEGNQGTTTRTSVADAQIEISISKI</sequence>
<dbReference type="Pfam" id="PF10319">
    <property type="entry name" value="7TM_GPCR_Srj"/>
    <property type="match status" value="1"/>
</dbReference>
<dbReference type="EMBL" id="CATQJA010000856">
    <property type="protein sequence ID" value="CAJ0564329.1"/>
    <property type="molecule type" value="Genomic_DNA"/>
</dbReference>
<dbReference type="Proteomes" id="UP001177023">
    <property type="component" value="Unassembled WGS sequence"/>
</dbReference>
<dbReference type="SUPFAM" id="SSF81321">
    <property type="entry name" value="Family A G protein-coupled receptor-like"/>
    <property type="match status" value="1"/>
</dbReference>